<reference evidence="2 3" key="1">
    <citation type="submission" date="2024-04" db="EMBL/GenBank/DDBJ databases">
        <authorList>
            <consortium name="Genoscope - CEA"/>
            <person name="William W."/>
        </authorList>
    </citation>
    <scope>NUCLEOTIDE SEQUENCE [LARGE SCALE GENOMIC DNA]</scope>
</reference>
<comment type="caution">
    <text evidence="2">The sequence shown here is derived from an EMBL/GenBank/DDBJ whole genome shotgun (WGS) entry which is preliminary data.</text>
</comment>
<dbReference type="EMBL" id="CAXITT010000689">
    <property type="protein sequence ID" value="CAL1545225.1"/>
    <property type="molecule type" value="Genomic_DNA"/>
</dbReference>
<evidence type="ECO:0000256" key="1">
    <source>
        <dbReference type="SAM" id="MobiDB-lite"/>
    </source>
</evidence>
<evidence type="ECO:0000313" key="3">
    <source>
        <dbReference type="Proteomes" id="UP001497497"/>
    </source>
</evidence>
<feature type="compositionally biased region" description="Polar residues" evidence="1">
    <location>
        <begin position="1"/>
        <end position="11"/>
    </location>
</feature>
<organism evidence="2 3">
    <name type="scientific">Lymnaea stagnalis</name>
    <name type="common">Great pond snail</name>
    <name type="synonym">Helix stagnalis</name>
    <dbReference type="NCBI Taxonomy" id="6523"/>
    <lineage>
        <taxon>Eukaryota</taxon>
        <taxon>Metazoa</taxon>
        <taxon>Spiralia</taxon>
        <taxon>Lophotrochozoa</taxon>
        <taxon>Mollusca</taxon>
        <taxon>Gastropoda</taxon>
        <taxon>Heterobranchia</taxon>
        <taxon>Euthyneura</taxon>
        <taxon>Panpulmonata</taxon>
        <taxon>Hygrophila</taxon>
        <taxon>Lymnaeoidea</taxon>
        <taxon>Lymnaeidae</taxon>
        <taxon>Lymnaea</taxon>
    </lineage>
</organism>
<keyword evidence="3" id="KW-1185">Reference proteome</keyword>
<evidence type="ECO:0000313" key="2">
    <source>
        <dbReference type="EMBL" id="CAL1545225.1"/>
    </source>
</evidence>
<proteinExistence type="predicted"/>
<accession>A0AAV2IGI0</accession>
<protein>
    <submittedName>
        <fullName evidence="2">Uncharacterized protein</fullName>
    </submittedName>
</protein>
<feature type="region of interest" description="Disordered" evidence="1">
    <location>
        <begin position="1"/>
        <end position="43"/>
    </location>
</feature>
<sequence length="175" mass="19586">LLNLTQVTPAKTVSKKKPMDPVHMSTPVNPNQLHSSSRSATVNKMPLSNYRNRDENKENFSLVTSSVKKTIKGHPITKHGPEITPLSSIPQWHRKRILLSCNSVPSNNSNDATKTLDSTAGLTQIFQKADRIGELINQDVSDMATEDMDEFEKLIMEFEKECMNGQLFSSGKLNF</sequence>
<dbReference type="AlphaFoldDB" id="A0AAV2IGI0"/>
<name>A0AAV2IGI0_LYMST</name>
<dbReference type="Proteomes" id="UP001497497">
    <property type="component" value="Unassembled WGS sequence"/>
</dbReference>
<feature type="compositionally biased region" description="Polar residues" evidence="1">
    <location>
        <begin position="26"/>
        <end position="42"/>
    </location>
</feature>
<feature type="non-terminal residue" evidence="2">
    <location>
        <position position="1"/>
    </location>
</feature>
<gene>
    <name evidence="2" type="ORF">GSLYS_00018708001</name>
</gene>